<dbReference type="GO" id="GO:0015297">
    <property type="term" value="F:antiporter activity"/>
    <property type="evidence" value="ECO:0007669"/>
    <property type="project" value="InterPro"/>
</dbReference>
<name>A0A0F9CLZ3_9ZZZZ</name>
<evidence type="ECO:0000256" key="3">
    <source>
        <dbReference type="ARBA" id="ARBA00022448"/>
    </source>
</evidence>
<keyword evidence="4 7" id="KW-0812">Transmembrane</keyword>
<gene>
    <name evidence="9" type="ORF">LCGC14_2306520</name>
</gene>
<feature type="transmembrane region" description="Helical" evidence="7">
    <location>
        <begin position="6"/>
        <end position="24"/>
    </location>
</feature>
<reference evidence="9" key="1">
    <citation type="journal article" date="2015" name="Nature">
        <title>Complex archaea that bridge the gap between prokaryotes and eukaryotes.</title>
        <authorList>
            <person name="Spang A."/>
            <person name="Saw J.H."/>
            <person name="Jorgensen S.L."/>
            <person name="Zaremba-Niedzwiedzka K."/>
            <person name="Martijn J."/>
            <person name="Lind A.E."/>
            <person name="van Eijk R."/>
            <person name="Schleper C."/>
            <person name="Guy L."/>
            <person name="Ettema T.J."/>
        </authorList>
    </citation>
    <scope>NUCLEOTIDE SEQUENCE</scope>
</reference>
<organism evidence="9">
    <name type="scientific">marine sediment metagenome</name>
    <dbReference type="NCBI Taxonomy" id="412755"/>
    <lineage>
        <taxon>unclassified sequences</taxon>
        <taxon>metagenomes</taxon>
        <taxon>ecological metagenomes</taxon>
    </lineage>
</organism>
<dbReference type="AlphaFoldDB" id="A0A0F9CLZ3"/>
<protein>
    <recommendedName>
        <fullName evidence="8">Cation/H+ exchanger transmembrane domain-containing protein</fullName>
    </recommendedName>
</protein>
<dbReference type="Gene3D" id="1.20.1530.20">
    <property type="match status" value="1"/>
</dbReference>
<evidence type="ECO:0000256" key="2">
    <source>
        <dbReference type="ARBA" id="ARBA00005551"/>
    </source>
</evidence>
<dbReference type="InterPro" id="IPR006153">
    <property type="entry name" value="Cation/H_exchanger_TM"/>
</dbReference>
<evidence type="ECO:0000256" key="4">
    <source>
        <dbReference type="ARBA" id="ARBA00022692"/>
    </source>
</evidence>
<evidence type="ECO:0000259" key="8">
    <source>
        <dbReference type="Pfam" id="PF00999"/>
    </source>
</evidence>
<dbReference type="GO" id="GO:0016020">
    <property type="term" value="C:membrane"/>
    <property type="evidence" value="ECO:0007669"/>
    <property type="project" value="UniProtKB-SubCell"/>
</dbReference>
<keyword evidence="3" id="KW-0813">Transport</keyword>
<evidence type="ECO:0000256" key="7">
    <source>
        <dbReference type="SAM" id="Phobius"/>
    </source>
</evidence>
<sequence>MNEAVIESFFLIFTGSAVVASLAIYARQPLLVAYIVVGALIGPYCLGWMQDVQLLSKISEIGIIFLLFLLGLDLQPQSLMTALRKVTIVTLISS</sequence>
<proteinExistence type="inferred from homology"/>
<feature type="non-terminal residue" evidence="9">
    <location>
        <position position="94"/>
    </location>
</feature>
<comment type="subcellular location">
    <subcellularLocation>
        <location evidence="1">Membrane</location>
        <topology evidence="1">Multi-pass membrane protein</topology>
    </subcellularLocation>
</comment>
<feature type="transmembrane region" description="Helical" evidence="7">
    <location>
        <begin position="55"/>
        <end position="74"/>
    </location>
</feature>
<evidence type="ECO:0000256" key="1">
    <source>
        <dbReference type="ARBA" id="ARBA00004141"/>
    </source>
</evidence>
<feature type="domain" description="Cation/H+ exchanger transmembrane" evidence="8">
    <location>
        <begin position="19"/>
        <end position="93"/>
    </location>
</feature>
<comment type="caution">
    <text evidence="9">The sequence shown here is derived from an EMBL/GenBank/DDBJ whole genome shotgun (WGS) entry which is preliminary data.</text>
</comment>
<evidence type="ECO:0000256" key="5">
    <source>
        <dbReference type="ARBA" id="ARBA00022989"/>
    </source>
</evidence>
<dbReference type="PANTHER" id="PTHR42751">
    <property type="entry name" value="SODIUM/HYDROGEN EXCHANGER FAMILY/TRKA DOMAIN PROTEIN"/>
    <property type="match status" value="1"/>
</dbReference>
<accession>A0A0F9CLZ3</accession>
<keyword evidence="6 7" id="KW-0472">Membrane</keyword>
<dbReference type="PANTHER" id="PTHR42751:SF3">
    <property type="entry name" value="SODIUM_GLUTAMATE SYMPORTER"/>
    <property type="match status" value="1"/>
</dbReference>
<dbReference type="Pfam" id="PF00999">
    <property type="entry name" value="Na_H_Exchanger"/>
    <property type="match status" value="1"/>
</dbReference>
<dbReference type="EMBL" id="LAZR01032639">
    <property type="protein sequence ID" value="KKL50333.1"/>
    <property type="molecule type" value="Genomic_DNA"/>
</dbReference>
<dbReference type="GO" id="GO:1902600">
    <property type="term" value="P:proton transmembrane transport"/>
    <property type="evidence" value="ECO:0007669"/>
    <property type="project" value="InterPro"/>
</dbReference>
<comment type="similarity">
    <text evidence="2">Belongs to the monovalent cation:proton antiporter 2 (CPA2) transporter (TC 2.A.37) family.</text>
</comment>
<feature type="transmembrane region" description="Helical" evidence="7">
    <location>
        <begin position="31"/>
        <end position="49"/>
    </location>
</feature>
<dbReference type="InterPro" id="IPR038770">
    <property type="entry name" value="Na+/solute_symporter_sf"/>
</dbReference>
<evidence type="ECO:0000313" key="9">
    <source>
        <dbReference type="EMBL" id="KKL50333.1"/>
    </source>
</evidence>
<keyword evidence="5 7" id="KW-1133">Transmembrane helix</keyword>
<evidence type="ECO:0000256" key="6">
    <source>
        <dbReference type="ARBA" id="ARBA00023136"/>
    </source>
</evidence>